<feature type="compositionally biased region" description="Low complexity" evidence="1">
    <location>
        <begin position="364"/>
        <end position="375"/>
    </location>
</feature>
<dbReference type="EMBL" id="BNCP01000087">
    <property type="protein sequence ID" value="GIL93057.1"/>
    <property type="molecule type" value="Genomic_DNA"/>
</dbReference>
<dbReference type="AlphaFoldDB" id="A0A8J4G022"/>
<organism evidence="2 3">
    <name type="scientific">Volvox reticuliferus</name>
    <dbReference type="NCBI Taxonomy" id="1737510"/>
    <lineage>
        <taxon>Eukaryota</taxon>
        <taxon>Viridiplantae</taxon>
        <taxon>Chlorophyta</taxon>
        <taxon>core chlorophytes</taxon>
        <taxon>Chlorophyceae</taxon>
        <taxon>CS clade</taxon>
        <taxon>Chlamydomonadales</taxon>
        <taxon>Volvocaceae</taxon>
        <taxon>Volvox</taxon>
    </lineage>
</organism>
<accession>A0A8J4G022</accession>
<comment type="caution">
    <text evidence="2">The sequence shown here is derived from an EMBL/GenBank/DDBJ whole genome shotgun (WGS) entry which is preliminary data.</text>
</comment>
<feature type="compositionally biased region" description="Basic and acidic residues" evidence="1">
    <location>
        <begin position="337"/>
        <end position="350"/>
    </location>
</feature>
<feature type="compositionally biased region" description="Low complexity" evidence="1">
    <location>
        <begin position="481"/>
        <end position="501"/>
    </location>
</feature>
<feature type="compositionally biased region" description="Acidic residues" evidence="1">
    <location>
        <begin position="281"/>
        <end position="294"/>
    </location>
</feature>
<feature type="region of interest" description="Disordered" evidence="1">
    <location>
        <begin position="141"/>
        <end position="173"/>
    </location>
</feature>
<reference evidence="2" key="1">
    <citation type="journal article" date="2021" name="Proc. Natl. Acad. Sci. U.S.A.">
        <title>Three genomes in the algal genus Volvox reveal the fate of a haploid sex-determining region after a transition to homothallism.</title>
        <authorList>
            <person name="Yamamoto K."/>
            <person name="Hamaji T."/>
            <person name="Kawai-Toyooka H."/>
            <person name="Matsuzaki R."/>
            <person name="Takahashi F."/>
            <person name="Nishimura Y."/>
            <person name="Kawachi M."/>
            <person name="Noguchi H."/>
            <person name="Minakuchi Y."/>
            <person name="Umen J.G."/>
            <person name="Toyoda A."/>
            <person name="Nozaki H."/>
        </authorList>
    </citation>
    <scope>NUCLEOTIDE SEQUENCE</scope>
    <source>
        <strain evidence="2">NIES-3786</strain>
    </source>
</reference>
<evidence type="ECO:0000313" key="3">
    <source>
        <dbReference type="Proteomes" id="UP000747110"/>
    </source>
</evidence>
<feature type="compositionally biased region" description="Polar residues" evidence="1">
    <location>
        <begin position="58"/>
        <end position="69"/>
    </location>
</feature>
<feature type="compositionally biased region" description="Low complexity" evidence="1">
    <location>
        <begin position="155"/>
        <end position="165"/>
    </location>
</feature>
<dbReference type="Proteomes" id="UP000747110">
    <property type="component" value="Unassembled WGS sequence"/>
</dbReference>
<gene>
    <name evidence="2" type="ORF">Vretifemale_20533</name>
</gene>
<evidence type="ECO:0000313" key="2">
    <source>
        <dbReference type="EMBL" id="GIL93057.1"/>
    </source>
</evidence>
<sequence>MDEENKQAEERGDADLVVFPTRSHALVISERGQHGKEGQGKDAHLTTKGEHADGASPGHSTAGHSTSITAAEMATPAPVTPTSPPVSVALPCTPLHDTDRVRPQRSAVAVPEVAAGSQCAPHCPTIAVAFADVAVAAAAAAAGTDLPPSPPPPSQSQQQQQQQQQQEEDMRDATAAQIDELSRQLGAEVSLRRAAEAENVTLQEQLATAKAEVRAALARVNELKQKAVEAARGAADATAAVAATSASVKGLRNQLVNADEETRAEEEENQAVLQQLTAANDESDLEEADLEESEQQQQLAVAAAGTRAAEEAKASVDAVISELQKRLKGAKWSTSGHLDREPCGRGERAVKPPSPREGWRPQGGPENSAESAAAAAQLRAGPLRAVLGPEEVLELKFQLVAAEAALRGLQNELEETKQELEAANVLKEHFYEQLVEAKQRLREKKADVYKLVDVNAGLQRELAALAAASAAAARAEQKRCGSSSSSSSSTIGSGRSSSRCQSGGGSGGCDATTTSAAAAAAAAAPTPPTSLPSLHSMIEAERELLSIRALKAAYQAVLNLQRPHHSEDSSSASRGGEIEDGVDQPFDDTLGRSTAPTMSRPRPGGSGASTGISPSGAYFGGMGNSITRLRNIGNGDHHGITARGREQAGAVTSAAAPYASFSVHAYGYGTSRSATITAHFE</sequence>
<feature type="region of interest" description="Disordered" evidence="1">
    <location>
        <begin position="281"/>
        <end position="302"/>
    </location>
</feature>
<keyword evidence="3" id="KW-1185">Reference proteome</keyword>
<feature type="region of interest" description="Disordered" evidence="1">
    <location>
        <begin position="477"/>
        <end position="512"/>
    </location>
</feature>
<feature type="region of interest" description="Disordered" evidence="1">
    <location>
        <begin position="330"/>
        <end position="375"/>
    </location>
</feature>
<dbReference type="OrthoDB" id="10650258at2759"/>
<name>A0A8J4G022_9CHLO</name>
<feature type="region of interest" description="Disordered" evidence="1">
    <location>
        <begin position="561"/>
        <end position="615"/>
    </location>
</feature>
<feature type="region of interest" description="Disordered" evidence="1">
    <location>
        <begin position="27"/>
        <end position="104"/>
    </location>
</feature>
<proteinExistence type="predicted"/>
<protein>
    <submittedName>
        <fullName evidence="2">Uncharacterized protein</fullName>
    </submittedName>
</protein>
<feature type="compositionally biased region" description="Basic and acidic residues" evidence="1">
    <location>
        <begin position="31"/>
        <end position="53"/>
    </location>
</feature>
<evidence type="ECO:0000256" key="1">
    <source>
        <dbReference type="SAM" id="MobiDB-lite"/>
    </source>
</evidence>